<accession>A0ABW6GUT7</accession>
<keyword evidence="2" id="KW-1185">Reference proteome</keyword>
<evidence type="ECO:0000313" key="1">
    <source>
        <dbReference type="EMBL" id="MFE1356476.1"/>
    </source>
</evidence>
<evidence type="ECO:0000313" key="2">
    <source>
        <dbReference type="Proteomes" id="UP001599542"/>
    </source>
</evidence>
<organism evidence="1 2">
    <name type="scientific">Kitasatospora phosalacinea</name>
    <dbReference type="NCBI Taxonomy" id="2065"/>
    <lineage>
        <taxon>Bacteria</taxon>
        <taxon>Bacillati</taxon>
        <taxon>Actinomycetota</taxon>
        <taxon>Actinomycetes</taxon>
        <taxon>Kitasatosporales</taxon>
        <taxon>Streptomycetaceae</taxon>
        <taxon>Kitasatospora</taxon>
    </lineage>
</organism>
<gene>
    <name evidence="1" type="ORF">ACFW6T_31310</name>
</gene>
<sequence length="191" mass="21561">MTSRSDDHAAAIAKVRERARRQEMREAGYHEARILLLIDKFTTAKKGLDGLTKLAKLDFLLRYPAMLDRLLAEDDIHWPQGAQPTASERLAVESRMTRYKYGPWDQRYYSILGSLAARGLITYSGANRAEFRVTADGAIAATALTVTDEWAVVAQRIALLKRHFNKSGTALKTLIYDRLPDAVDRPLRTEI</sequence>
<proteinExistence type="predicted"/>
<name>A0ABW6GUT7_9ACTN</name>
<comment type="caution">
    <text evidence="1">The sequence shown here is derived from an EMBL/GenBank/DDBJ whole genome shotgun (WGS) entry which is preliminary data.</text>
</comment>
<protein>
    <submittedName>
        <fullName evidence="1">Uncharacterized protein</fullName>
    </submittedName>
</protein>
<dbReference type="RefSeq" id="WP_380318752.1">
    <property type="nucleotide sequence ID" value="NZ_JBHYPW010000007.1"/>
</dbReference>
<dbReference type="EMBL" id="JBHYPX010000090">
    <property type="protein sequence ID" value="MFE1356476.1"/>
    <property type="molecule type" value="Genomic_DNA"/>
</dbReference>
<dbReference type="Proteomes" id="UP001599542">
    <property type="component" value="Unassembled WGS sequence"/>
</dbReference>
<reference evidence="1 2" key="1">
    <citation type="submission" date="2024-09" db="EMBL/GenBank/DDBJ databases">
        <title>The Natural Products Discovery Center: Release of the First 8490 Sequenced Strains for Exploring Actinobacteria Biosynthetic Diversity.</title>
        <authorList>
            <person name="Kalkreuter E."/>
            <person name="Kautsar S.A."/>
            <person name="Yang D."/>
            <person name="Bader C.D."/>
            <person name="Teijaro C.N."/>
            <person name="Fluegel L."/>
            <person name="Davis C.M."/>
            <person name="Simpson J.R."/>
            <person name="Lauterbach L."/>
            <person name="Steele A.D."/>
            <person name="Gui C."/>
            <person name="Meng S."/>
            <person name="Li G."/>
            <person name="Viehrig K."/>
            <person name="Ye F."/>
            <person name="Su P."/>
            <person name="Kiefer A.F."/>
            <person name="Nichols A."/>
            <person name="Cepeda A.J."/>
            <person name="Yan W."/>
            <person name="Fan B."/>
            <person name="Jiang Y."/>
            <person name="Adhikari A."/>
            <person name="Zheng C.-J."/>
            <person name="Schuster L."/>
            <person name="Cowan T.M."/>
            <person name="Smanski M.J."/>
            <person name="Chevrette M.G."/>
            <person name="De Carvalho L.P.S."/>
            <person name="Shen B."/>
        </authorList>
    </citation>
    <scope>NUCLEOTIDE SEQUENCE [LARGE SCALE GENOMIC DNA]</scope>
    <source>
        <strain evidence="1 2">NPDC058753</strain>
    </source>
</reference>